<protein>
    <submittedName>
        <fullName evidence="2">Mitochondrial ribosomal protein L52</fullName>
    </submittedName>
</protein>
<dbReference type="AlphaFoldDB" id="A0A0L7KX34"/>
<evidence type="ECO:0000313" key="2">
    <source>
        <dbReference type="EMBL" id="KOB67823.1"/>
    </source>
</evidence>
<keyword evidence="2" id="KW-0689">Ribosomal protein</keyword>
<evidence type="ECO:0000256" key="1">
    <source>
        <dbReference type="SAM" id="MobiDB-lite"/>
    </source>
</evidence>
<name>A0A0L7KX34_OPEBR</name>
<dbReference type="GO" id="GO:0003735">
    <property type="term" value="F:structural constituent of ribosome"/>
    <property type="evidence" value="ECO:0007669"/>
    <property type="project" value="InterPro"/>
</dbReference>
<organism evidence="2 3">
    <name type="scientific">Operophtera brumata</name>
    <name type="common">Winter moth</name>
    <name type="synonym">Phalaena brumata</name>
    <dbReference type="NCBI Taxonomy" id="104452"/>
    <lineage>
        <taxon>Eukaryota</taxon>
        <taxon>Metazoa</taxon>
        <taxon>Ecdysozoa</taxon>
        <taxon>Arthropoda</taxon>
        <taxon>Hexapoda</taxon>
        <taxon>Insecta</taxon>
        <taxon>Pterygota</taxon>
        <taxon>Neoptera</taxon>
        <taxon>Endopterygota</taxon>
        <taxon>Lepidoptera</taxon>
        <taxon>Glossata</taxon>
        <taxon>Ditrysia</taxon>
        <taxon>Geometroidea</taxon>
        <taxon>Geometridae</taxon>
        <taxon>Larentiinae</taxon>
        <taxon>Operophtera</taxon>
    </lineage>
</organism>
<dbReference type="Pfam" id="PF18699">
    <property type="entry name" value="MRPL52"/>
    <property type="match status" value="1"/>
</dbReference>
<feature type="compositionally biased region" description="Basic residues" evidence="1">
    <location>
        <begin position="82"/>
        <end position="92"/>
    </location>
</feature>
<dbReference type="GO" id="GO:0005762">
    <property type="term" value="C:mitochondrial large ribosomal subunit"/>
    <property type="evidence" value="ECO:0007669"/>
    <property type="project" value="InterPro"/>
</dbReference>
<reference evidence="2 3" key="1">
    <citation type="journal article" date="2015" name="Genome Biol. Evol.">
        <title>The genome of winter moth (Operophtera brumata) provides a genomic perspective on sexual dimorphism and phenology.</title>
        <authorList>
            <person name="Derks M.F."/>
            <person name="Smit S."/>
            <person name="Salis L."/>
            <person name="Schijlen E."/>
            <person name="Bossers A."/>
            <person name="Mateman C."/>
            <person name="Pijl A.S."/>
            <person name="de Ridder D."/>
            <person name="Groenen M.A."/>
            <person name="Visser M.E."/>
            <person name="Megens H.J."/>
        </authorList>
    </citation>
    <scope>NUCLEOTIDE SEQUENCE [LARGE SCALE GENOMIC DNA]</scope>
    <source>
        <strain evidence="2">WM2013NL</strain>
        <tissue evidence="2">Head and thorax</tissue>
    </source>
</reference>
<feature type="region of interest" description="Disordered" evidence="1">
    <location>
        <begin position="64"/>
        <end position="92"/>
    </location>
</feature>
<keyword evidence="2" id="KW-0687">Ribonucleoprotein</keyword>
<dbReference type="InterPro" id="IPR034596">
    <property type="entry name" value="Ribosomal_mL52"/>
</dbReference>
<keyword evidence="3" id="KW-1185">Reference proteome</keyword>
<sequence>MNTIIRKTLFNTQAYLLRRSFSGTPVLETKQYRLDRGLSLHKNAEGVLTDDLCYEVDFAKERHQNMQREKENERQRIISNRLRPKGQALKKR</sequence>
<dbReference type="Proteomes" id="UP000037510">
    <property type="component" value="Unassembled WGS sequence"/>
</dbReference>
<comment type="caution">
    <text evidence="2">The sequence shown here is derived from an EMBL/GenBank/DDBJ whole genome shotgun (WGS) entry which is preliminary data.</text>
</comment>
<feature type="compositionally biased region" description="Basic and acidic residues" evidence="1">
    <location>
        <begin position="64"/>
        <end position="76"/>
    </location>
</feature>
<dbReference type="EMBL" id="JTDY01004730">
    <property type="protein sequence ID" value="KOB67823.1"/>
    <property type="molecule type" value="Genomic_DNA"/>
</dbReference>
<evidence type="ECO:0000313" key="3">
    <source>
        <dbReference type="Proteomes" id="UP000037510"/>
    </source>
</evidence>
<proteinExistence type="predicted"/>
<accession>A0A0L7KX34</accession>
<gene>
    <name evidence="2" type="ORF">OBRU01_19243</name>
</gene>
<dbReference type="GO" id="GO:0032543">
    <property type="term" value="P:mitochondrial translation"/>
    <property type="evidence" value="ECO:0007669"/>
    <property type="project" value="InterPro"/>
</dbReference>